<dbReference type="InterPro" id="IPR032508">
    <property type="entry name" value="FecR_C"/>
</dbReference>
<gene>
    <name evidence="4" type="ORF">AWW68_02200</name>
</gene>
<protein>
    <recommendedName>
        <fullName evidence="6">FecR protein domain-containing protein</fullName>
    </recommendedName>
</protein>
<evidence type="ECO:0000313" key="4">
    <source>
        <dbReference type="EMBL" id="KYG77605.1"/>
    </source>
</evidence>
<dbReference type="Pfam" id="PF04773">
    <property type="entry name" value="FecR"/>
    <property type="match status" value="1"/>
</dbReference>
<dbReference type="InterPro" id="IPR006860">
    <property type="entry name" value="FecR"/>
</dbReference>
<evidence type="ECO:0000259" key="3">
    <source>
        <dbReference type="Pfam" id="PF16344"/>
    </source>
</evidence>
<dbReference type="RefSeq" id="WP_068216125.1">
    <property type="nucleotide sequence ID" value="NZ_LRPC01000001.1"/>
</dbReference>
<dbReference type="InterPro" id="IPR012373">
    <property type="entry name" value="Ferrdict_sens_TM"/>
</dbReference>
<dbReference type="STRING" id="333140.AWW68_02200"/>
<accession>A0A150XFW5</accession>
<evidence type="ECO:0000256" key="1">
    <source>
        <dbReference type="SAM" id="Phobius"/>
    </source>
</evidence>
<dbReference type="Gene3D" id="2.60.120.1440">
    <property type="match status" value="1"/>
</dbReference>
<organism evidence="4 5">
    <name type="scientific">Roseivirga spongicola</name>
    <dbReference type="NCBI Taxonomy" id="333140"/>
    <lineage>
        <taxon>Bacteria</taxon>
        <taxon>Pseudomonadati</taxon>
        <taxon>Bacteroidota</taxon>
        <taxon>Cytophagia</taxon>
        <taxon>Cytophagales</taxon>
        <taxon>Roseivirgaceae</taxon>
        <taxon>Roseivirga</taxon>
    </lineage>
</organism>
<dbReference type="EMBL" id="LRPC01000001">
    <property type="protein sequence ID" value="KYG77605.1"/>
    <property type="molecule type" value="Genomic_DNA"/>
</dbReference>
<keyword evidence="1" id="KW-0472">Membrane</keyword>
<name>A0A150XFW5_9BACT</name>
<dbReference type="GO" id="GO:0016989">
    <property type="term" value="F:sigma factor antagonist activity"/>
    <property type="evidence" value="ECO:0007669"/>
    <property type="project" value="TreeGrafter"/>
</dbReference>
<dbReference type="AlphaFoldDB" id="A0A150XFW5"/>
<evidence type="ECO:0000259" key="2">
    <source>
        <dbReference type="Pfam" id="PF04773"/>
    </source>
</evidence>
<reference evidence="4 5" key="1">
    <citation type="submission" date="2016-01" db="EMBL/GenBank/DDBJ databases">
        <title>Genome sequencing of Roseivirga spongicola UST030701-084.</title>
        <authorList>
            <person name="Selvaratnam C."/>
            <person name="Thevarajoo S."/>
            <person name="Goh K.M."/>
            <person name="Ee R."/>
            <person name="Chan K.-G."/>
            <person name="Chong C.S."/>
        </authorList>
    </citation>
    <scope>NUCLEOTIDE SEQUENCE [LARGE SCALE GENOMIC DNA]</scope>
    <source>
        <strain evidence="4 5">UST030701-084</strain>
    </source>
</reference>
<evidence type="ECO:0008006" key="6">
    <source>
        <dbReference type="Google" id="ProtNLM"/>
    </source>
</evidence>
<dbReference type="Pfam" id="PF16344">
    <property type="entry name" value="FecR_C"/>
    <property type="match status" value="1"/>
</dbReference>
<proteinExistence type="predicted"/>
<sequence length="328" mass="35936">METRIAKYLADEMGKAERAQFEAELLSDEQLSNELQKCAASWEVSSVYTNDSFDSDAAWNKIAPELTIERQLKPEKNNFSFLKIAASIVIVAAAGFFLAKNGGFTIGSDNEPLLVETANQVEEVTLPDGSVVRLNANSSISYDESFGESNRNVTLMGGANFDVQRNENLPFVISTVNSEVEVLGTSFEVRAYENESVEVNVTSGKVGFKSTKAKGEPAVLEAGEKAVLSADGTQMQKGKLKNNNFSAWWTKQLEFENVSLADIAKDLQKTYWVEIEVAESIAKCEATLYVNDQTIDGALDILQATFPAITITKDKENHIKLDGIACND</sequence>
<dbReference type="Proteomes" id="UP000075606">
    <property type="component" value="Unassembled WGS sequence"/>
</dbReference>
<keyword evidence="1" id="KW-1133">Transmembrane helix</keyword>
<dbReference type="OrthoDB" id="1452822at2"/>
<dbReference type="PIRSF" id="PIRSF018266">
    <property type="entry name" value="FecR"/>
    <property type="match status" value="1"/>
</dbReference>
<feature type="domain" description="Protein FecR C-terminal" evidence="3">
    <location>
        <begin position="253"/>
        <end position="311"/>
    </location>
</feature>
<dbReference type="Gene3D" id="3.55.50.30">
    <property type="match status" value="1"/>
</dbReference>
<feature type="domain" description="FecR protein" evidence="2">
    <location>
        <begin position="116"/>
        <end position="206"/>
    </location>
</feature>
<keyword evidence="5" id="KW-1185">Reference proteome</keyword>
<dbReference type="PANTHER" id="PTHR30273:SF2">
    <property type="entry name" value="PROTEIN FECR"/>
    <property type="match status" value="1"/>
</dbReference>
<evidence type="ECO:0000313" key="5">
    <source>
        <dbReference type="Proteomes" id="UP000075606"/>
    </source>
</evidence>
<feature type="transmembrane region" description="Helical" evidence="1">
    <location>
        <begin position="80"/>
        <end position="99"/>
    </location>
</feature>
<keyword evidence="1" id="KW-0812">Transmembrane</keyword>
<dbReference type="PANTHER" id="PTHR30273">
    <property type="entry name" value="PERIPLASMIC SIGNAL SENSOR AND SIGMA FACTOR ACTIVATOR FECR-RELATED"/>
    <property type="match status" value="1"/>
</dbReference>
<comment type="caution">
    <text evidence="4">The sequence shown here is derived from an EMBL/GenBank/DDBJ whole genome shotgun (WGS) entry which is preliminary data.</text>
</comment>